<proteinExistence type="predicted"/>
<keyword evidence="4" id="KW-1185">Reference proteome</keyword>
<feature type="domain" description="LTD" evidence="2">
    <location>
        <begin position="14"/>
        <end position="185"/>
    </location>
</feature>
<name>A0ABW2LDZ7_9BACT</name>
<gene>
    <name evidence="3" type="ORF">ACFQY0_19290</name>
</gene>
<comment type="caution">
    <text evidence="3">The sequence shown here is derived from an EMBL/GenBank/DDBJ whole genome shotgun (WGS) entry which is preliminary data.</text>
</comment>
<sequence length="214" mass="21678">MDLMSNRYLALSATVALFAISSSQAALVITEAMPSSNFSGDWFEITNTGPSAINLAGYYWDDNGPTGADGAVFPDISIAVGQSIVIVDEDNADLADWIAAWGGGVTAYSSEDFSGDDAFSGLGGGGDQIEIWDSNPNVGPANLVASAVFGSSTDGSSFQWDTSGNFLGVSSSGVNGAFASTSGGDIASPGAAVPEPGSALLAALGLLGFLRRRR</sequence>
<feature type="signal peptide" evidence="1">
    <location>
        <begin position="1"/>
        <end position="25"/>
    </location>
</feature>
<dbReference type="InterPro" id="IPR036415">
    <property type="entry name" value="Lamin_tail_dom_sf"/>
</dbReference>
<accession>A0ABW2LDZ7</accession>
<protein>
    <submittedName>
        <fullName evidence="3">Lamin tail domain-containing protein</fullName>
    </submittedName>
</protein>
<reference evidence="4" key="1">
    <citation type="journal article" date="2019" name="Int. J. Syst. Evol. Microbiol.">
        <title>The Global Catalogue of Microorganisms (GCM) 10K type strain sequencing project: providing services to taxonomists for standard genome sequencing and annotation.</title>
        <authorList>
            <consortium name="The Broad Institute Genomics Platform"/>
            <consortium name="The Broad Institute Genome Sequencing Center for Infectious Disease"/>
            <person name="Wu L."/>
            <person name="Ma J."/>
        </authorList>
    </citation>
    <scope>NUCLEOTIDE SEQUENCE [LARGE SCALE GENOMIC DNA]</scope>
    <source>
        <strain evidence="4">CGMCC 4.1467</strain>
    </source>
</reference>
<dbReference type="InterPro" id="IPR001322">
    <property type="entry name" value="Lamin_tail_dom"/>
</dbReference>
<keyword evidence="1" id="KW-0732">Signal</keyword>
<evidence type="ECO:0000313" key="3">
    <source>
        <dbReference type="EMBL" id="MFC7339345.1"/>
    </source>
</evidence>
<dbReference type="Pfam" id="PF07589">
    <property type="entry name" value="PEP-CTERM"/>
    <property type="match status" value="1"/>
</dbReference>
<evidence type="ECO:0000256" key="1">
    <source>
        <dbReference type="SAM" id="SignalP"/>
    </source>
</evidence>
<evidence type="ECO:0000259" key="2">
    <source>
        <dbReference type="PROSITE" id="PS51841"/>
    </source>
</evidence>
<dbReference type="Proteomes" id="UP001596472">
    <property type="component" value="Unassembled WGS sequence"/>
</dbReference>
<dbReference type="PROSITE" id="PS51841">
    <property type="entry name" value="LTD"/>
    <property type="match status" value="1"/>
</dbReference>
<organism evidence="3 4">
    <name type="scientific">Haloferula chungangensis</name>
    <dbReference type="NCBI Taxonomy" id="1048331"/>
    <lineage>
        <taxon>Bacteria</taxon>
        <taxon>Pseudomonadati</taxon>
        <taxon>Verrucomicrobiota</taxon>
        <taxon>Verrucomicrobiia</taxon>
        <taxon>Verrucomicrobiales</taxon>
        <taxon>Verrucomicrobiaceae</taxon>
        <taxon>Haloferula</taxon>
    </lineage>
</organism>
<dbReference type="EMBL" id="JBHTBS010000015">
    <property type="protein sequence ID" value="MFC7339345.1"/>
    <property type="molecule type" value="Genomic_DNA"/>
</dbReference>
<evidence type="ECO:0000313" key="4">
    <source>
        <dbReference type="Proteomes" id="UP001596472"/>
    </source>
</evidence>
<feature type="chain" id="PRO_5047422392" evidence="1">
    <location>
        <begin position="26"/>
        <end position="214"/>
    </location>
</feature>
<dbReference type="SUPFAM" id="SSF74853">
    <property type="entry name" value="Lamin A/C globular tail domain"/>
    <property type="match status" value="1"/>
</dbReference>
<dbReference type="Pfam" id="PF00932">
    <property type="entry name" value="LTD"/>
    <property type="match status" value="1"/>
</dbReference>
<dbReference type="InterPro" id="IPR013424">
    <property type="entry name" value="Ice-binding_C"/>
</dbReference>